<name>A0AAD9XLP2_9ROSI</name>
<comment type="caution">
    <text evidence="1">The sequence shown here is derived from an EMBL/GenBank/DDBJ whole genome shotgun (WGS) entry which is preliminary data.</text>
</comment>
<keyword evidence="2" id="KW-1185">Reference proteome</keyword>
<evidence type="ECO:0000313" key="1">
    <source>
        <dbReference type="EMBL" id="KAK2661578.1"/>
    </source>
</evidence>
<evidence type="ECO:0000313" key="2">
    <source>
        <dbReference type="Proteomes" id="UP001280121"/>
    </source>
</evidence>
<gene>
    <name evidence="1" type="ORF">Ddye_000152</name>
</gene>
<sequence length="122" mass="14286">MAGWVGLTVKNNQIQIRRSTKSPTFSFSLSRPTTLNLPFDAVSSHQCRFSVLHYTLSLFRWMNNCFQTLVRKEKDRKKVRQTCGCSSPSMMTAVAIDIIFDKERTLMRKKNAWKWFKDKCLD</sequence>
<organism evidence="1 2">
    <name type="scientific">Dipteronia dyeriana</name>
    <dbReference type="NCBI Taxonomy" id="168575"/>
    <lineage>
        <taxon>Eukaryota</taxon>
        <taxon>Viridiplantae</taxon>
        <taxon>Streptophyta</taxon>
        <taxon>Embryophyta</taxon>
        <taxon>Tracheophyta</taxon>
        <taxon>Spermatophyta</taxon>
        <taxon>Magnoliopsida</taxon>
        <taxon>eudicotyledons</taxon>
        <taxon>Gunneridae</taxon>
        <taxon>Pentapetalae</taxon>
        <taxon>rosids</taxon>
        <taxon>malvids</taxon>
        <taxon>Sapindales</taxon>
        <taxon>Sapindaceae</taxon>
        <taxon>Hippocastanoideae</taxon>
        <taxon>Acereae</taxon>
        <taxon>Dipteronia</taxon>
    </lineage>
</organism>
<protein>
    <submittedName>
        <fullName evidence="1">Uncharacterized protein</fullName>
    </submittedName>
</protein>
<dbReference type="AlphaFoldDB" id="A0AAD9XLP2"/>
<proteinExistence type="predicted"/>
<reference evidence="1" key="1">
    <citation type="journal article" date="2023" name="Plant J.">
        <title>Genome sequences and population genomics provide insights into the demographic history, inbreeding, and mutation load of two 'living fossil' tree species of Dipteronia.</title>
        <authorList>
            <person name="Feng Y."/>
            <person name="Comes H.P."/>
            <person name="Chen J."/>
            <person name="Zhu S."/>
            <person name="Lu R."/>
            <person name="Zhang X."/>
            <person name="Li P."/>
            <person name="Qiu J."/>
            <person name="Olsen K.M."/>
            <person name="Qiu Y."/>
        </authorList>
    </citation>
    <scope>NUCLEOTIDE SEQUENCE</scope>
    <source>
        <strain evidence="1">KIB01</strain>
    </source>
</reference>
<dbReference type="Proteomes" id="UP001280121">
    <property type="component" value="Unassembled WGS sequence"/>
</dbReference>
<accession>A0AAD9XLP2</accession>
<dbReference type="EMBL" id="JANJYI010000001">
    <property type="protein sequence ID" value="KAK2661578.1"/>
    <property type="molecule type" value="Genomic_DNA"/>
</dbReference>